<reference evidence="2" key="1">
    <citation type="journal article" date="2020" name="Stud. Mycol.">
        <title>101 Dothideomycetes genomes: a test case for predicting lifestyles and emergence of pathogens.</title>
        <authorList>
            <person name="Haridas S."/>
            <person name="Albert R."/>
            <person name="Binder M."/>
            <person name="Bloem J."/>
            <person name="Labutti K."/>
            <person name="Salamov A."/>
            <person name="Andreopoulos B."/>
            <person name="Baker S."/>
            <person name="Barry K."/>
            <person name="Bills G."/>
            <person name="Bluhm B."/>
            <person name="Cannon C."/>
            <person name="Castanera R."/>
            <person name="Culley D."/>
            <person name="Daum C."/>
            <person name="Ezra D."/>
            <person name="Gonzalez J."/>
            <person name="Henrissat B."/>
            <person name="Kuo A."/>
            <person name="Liang C."/>
            <person name="Lipzen A."/>
            <person name="Lutzoni F."/>
            <person name="Magnuson J."/>
            <person name="Mondo S."/>
            <person name="Nolan M."/>
            <person name="Ohm R."/>
            <person name="Pangilinan J."/>
            <person name="Park H.-J."/>
            <person name="Ramirez L."/>
            <person name="Alfaro M."/>
            <person name="Sun H."/>
            <person name="Tritt A."/>
            <person name="Yoshinaga Y."/>
            <person name="Zwiers L.-H."/>
            <person name="Turgeon B."/>
            <person name="Goodwin S."/>
            <person name="Spatafora J."/>
            <person name="Crous P."/>
            <person name="Grigoriev I."/>
        </authorList>
    </citation>
    <scope>NUCLEOTIDE SEQUENCE</scope>
    <source>
        <strain evidence="2">CBS 627.86</strain>
    </source>
</reference>
<proteinExistence type="predicted"/>
<dbReference type="SUPFAM" id="SSF51735">
    <property type="entry name" value="NAD(P)-binding Rossmann-fold domains"/>
    <property type="match status" value="1"/>
</dbReference>
<dbReference type="GO" id="GO:0016616">
    <property type="term" value="F:oxidoreductase activity, acting on the CH-OH group of donors, NAD or NADP as acceptor"/>
    <property type="evidence" value="ECO:0007669"/>
    <property type="project" value="InterPro"/>
</dbReference>
<evidence type="ECO:0000259" key="1">
    <source>
        <dbReference type="Pfam" id="PF01073"/>
    </source>
</evidence>
<evidence type="ECO:0000313" key="3">
    <source>
        <dbReference type="Proteomes" id="UP000799770"/>
    </source>
</evidence>
<sequence length="351" mass="38643">LVVGGVGFVGCHLVSYFIEHGSFERVAILSRSAATSRNRVEGAEYYVGDVTKHDEIRELLKEVKPAVVIHAASPSPVTGTPKEYESVNISGTANLLNAATESEHVRAFIYTASSTMAKGPEHRNLDEAYPLANTDPKASAYARSKATAETTVLDANKRKPTETTNWAGYLATASLRFPIIYGLRDETSIPGCLNALSKGQTNTTLGNGLNLWDFCSSKNCSISHVLLAAVLLSSSPNNAAKVDGEAFNINDGSPYPFWGFARLCWKYAGYDPQPFPKVTHLPSWFALGLATFLEWLYWIFTFGTKRPYNLGRQQVEYACFTHTYSIEKAKTRLGFKPQNSFEADVKEAVDW</sequence>
<keyword evidence="3" id="KW-1185">Reference proteome</keyword>
<name>A0A6A5ZXL8_9PLEO</name>
<feature type="non-terminal residue" evidence="2">
    <location>
        <position position="351"/>
    </location>
</feature>
<feature type="non-terminal residue" evidence="2">
    <location>
        <position position="1"/>
    </location>
</feature>
<gene>
    <name evidence="2" type="ORF">BDV96DRAFT_452970</name>
</gene>
<dbReference type="PANTHER" id="PTHR43000">
    <property type="entry name" value="DTDP-D-GLUCOSE 4,6-DEHYDRATASE-RELATED"/>
    <property type="match status" value="1"/>
</dbReference>
<dbReference type="GO" id="GO:0006694">
    <property type="term" value="P:steroid biosynthetic process"/>
    <property type="evidence" value="ECO:0007669"/>
    <property type="project" value="InterPro"/>
</dbReference>
<dbReference type="InterPro" id="IPR002225">
    <property type="entry name" value="3Beta_OHSteriod_DH/Estase"/>
</dbReference>
<dbReference type="AlphaFoldDB" id="A0A6A5ZXL8"/>
<feature type="domain" description="3-beta hydroxysteroid dehydrogenase/isomerase" evidence="1">
    <location>
        <begin position="1"/>
        <end position="273"/>
    </location>
</feature>
<dbReference type="Pfam" id="PF01073">
    <property type="entry name" value="3Beta_HSD"/>
    <property type="match status" value="1"/>
</dbReference>
<evidence type="ECO:0000313" key="2">
    <source>
        <dbReference type="EMBL" id="KAF2123051.1"/>
    </source>
</evidence>
<dbReference type="EMBL" id="ML977310">
    <property type="protein sequence ID" value="KAF2123051.1"/>
    <property type="molecule type" value="Genomic_DNA"/>
</dbReference>
<accession>A0A6A5ZXL8</accession>
<dbReference type="Gene3D" id="3.40.50.720">
    <property type="entry name" value="NAD(P)-binding Rossmann-like Domain"/>
    <property type="match status" value="1"/>
</dbReference>
<dbReference type="InterPro" id="IPR036291">
    <property type="entry name" value="NAD(P)-bd_dom_sf"/>
</dbReference>
<dbReference type="OrthoDB" id="10058185at2759"/>
<dbReference type="Proteomes" id="UP000799770">
    <property type="component" value="Unassembled WGS sequence"/>
</dbReference>
<organism evidence="2 3">
    <name type="scientific">Lophiotrema nucula</name>
    <dbReference type="NCBI Taxonomy" id="690887"/>
    <lineage>
        <taxon>Eukaryota</taxon>
        <taxon>Fungi</taxon>
        <taxon>Dikarya</taxon>
        <taxon>Ascomycota</taxon>
        <taxon>Pezizomycotina</taxon>
        <taxon>Dothideomycetes</taxon>
        <taxon>Pleosporomycetidae</taxon>
        <taxon>Pleosporales</taxon>
        <taxon>Lophiotremataceae</taxon>
        <taxon>Lophiotrema</taxon>
    </lineage>
</organism>
<protein>
    <submittedName>
        <fullName evidence="2">C-3 sterol dehydrogenase/C-4 decarboxylase</fullName>
    </submittedName>
</protein>